<evidence type="ECO:0000313" key="3">
    <source>
        <dbReference type="EMBL" id="KST64360.1"/>
    </source>
</evidence>
<dbReference type="EMBL" id="LMTZ01000123">
    <property type="protein sequence ID" value="KST64360.1"/>
    <property type="molecule type" value="Genomic_DNA"/>
</dbReference>
<dbReference type="Gene3D" id="3.30.700.10">
    <property type="entry name" value="Glycoprotein, Type 4 Pilin"/>
    <property type="match status" value="1"/>
</dbReference>
<dbReference type="GO" id="GO:0008168">
    <property type="term" value="F:methyltransferase activity"/>
    <property type="evidence" value="ECO:0007669"/>
    <property type="project" value="UniProtKB-KW"/>
</dbReference>
<organism evidence="2 4">
    <name type="scientific">Mastigocoleus testarum BC008</name>
    <dbReference type="NCBI Taxonomy" id="371196"/>
    <lineage>
        <taxon>Bacteria</taxon>
        <taxon>Bacillati</taxon>
        <taxon>Cyanobacteriota</taxon>
        <taxon>Cyanophyceae</taxon>
        <taxon>Nostocales</taxon>
        <taxon>Hapalosiphonaceae</taxon>
        <taxon>Mastigocoleus</taxon>
    </lineage>
</organism>
<keyword evidence="2" id="KW-0489">Methyltransferase</keyword>
<dbReference type="SUPFAM" id="SSF54523">
    <property type="entry name" value="Pili subunits"/>
    <property type="match status" value="1"/>
</dbReference>
<keyword evidence="1" id="KW-0472">Membrane</keyword>
<dbReference type="AlphaFoldDB" id="A0A0V7ZI92"/>
<gene>
    <name evidence="2" type="ORF">BC008_16860</name>
    <name evidence="3" type="ORF">BC008_17145</name>
</gene>
<dbReference type="Pfam" id="PF07963">
    <property type="entry name" value="N_methyl"/>
    <property type="match status" value="1"/>
</dbReference>
<keyword evidence="1" id="KW-1133">Transmembrane helix</keyword>
<keyword evidence="1" id="KW-0812">Transmembrane</keyword>
<comment type="caution">
    <text evidence="2">The sequence shown here is derived from an EMBL/GenBank/DDBJ whole genome shotgun (WGS) entry which is preliminary data.</text>
</comment>
<keyword evidence="2" id="KW-0808">Transferase</keyword>
<dbReference type="InterPro" id="IPR045584">
    <property type="entry name" value="Pilin-like"/>
</dbReference>
<accession>A0A0V7ZI92</accession>
<dbReference type="InterPro" id="IPR012902">
    <property type="entry name" value="N_methyl_site"/>
</dbReference>
<evidence type="ECO:0000313" key="2">
    <source>
        <dbReference type="EMBL" id="KST64307.1"/>
    </source>
</evidence>
<dbReference type="GO" id="GO:0032259">
    <property type="term" value="P:methylation"/>
    <property type="evidence" value="ECO:0007669"/>
    <property type="project" value="UniProtKB-KW"/>
</dbReference>
<sequence>MGKCLHKVSSSSGFTVLEVLIVVVIIGILSAIAVPSWLSFLNNRHLDVAQDRVYFALRKAQSQAQKNKETWQASFREQNGIVQWAVHHVSANPSGINWNSLDPNIRLDKETTLQLLKGQGLRQIQFDYRGSVRKPPLGRITLSGKYGGTTKRCVFVSTILGAMRRAKERDKPNRKGDFCY</sequence>
<protein>
    <submittedName>
        <fullName evidence="2">Methylase</fullName>
    </submittedName>
</protein>
<feature type="transmembrane region" description="Helical" evidence="1">
    <location>
        <begin position="12"/>
        <end position="38"/>
    </location>
</feature>
<name>A0A0V7ZI92_9CYAN</name>
<dbReference type="RefSeq" id="WP_027842215.1">
    <property type="nucleotide sequence ID" value="NZ_LMTZ01000123.1"/>
</dbReference>
<dbReference type="NCBIfam" id="TIGR02532">
    <property type="entry name" value="IV_pilin_GFxxxE"/>
    <property type="match status" value="1"/>
</dbReference>
<reference evidence="2 4" key="1">
    <citation type="journal article" date="2015" name="Genome Announc.">
        <title>Draft Genome of the Euendolithic (true boring) Cyanobacterium Mastigocoleus testarum strain BC008.</title>
        <authorList>
            <person name="Guida B.S."/>
            <person name="Garcia-Pichel F."/>
        </authorList>
    </citation>
    <scope>NUCLEOTIDE SEQUENCE [LARGE SCALE GENOMIC DNA]</scope>
    <source>
        <strain evidence="2 4">BC008</strain>
    </source>
</reference>
<evidence type="ECO:0000313" key="4">
    <source>
        <dbReference type="Proteomes" id="UP000053372"/>
    </source>
</evidence>
<dbReference type="EMBL" id="LMTZ01000124">
    <property type="protein sequence ID" value="KST64307.1"/>
    <property type="molecule type" value="Genomic_DNA"/>
</dbReference>
<dbReference type="OrthoDB" id="468456at2"/>
<evidence type="ECO:0000256" key="1">
    <source>
        <dbReference type="SAM" id="Phobius"/>
    </source>
</evidence>
<proteinExistence type="predicted"/>
<keyword evidence="4" id="KW-1185">Reference proteome</keyword>
<dbReference type="Proteomes" id="UP000053372">
    <property type="component" value="Unassembled WGS sequence"/>
</dbReference>